<dbReference type="OMA" id="MVRCIQL"/>
<accession>A0A8S1QH55</accession>
<dbReference type="Proteomes" id="UP000688137">
    <property type="component" value="Unassembled WGS sequence"/>
</dbReference>
<keyword evidence="3" id="KW-1185">Reference proteome</keyword>
<evidence type="ECO:0000313" key="3">
    <source>
        <dbReference type="Proteomes" id="UP000688137"/>
    </source>
</evidence>
<evidence type="ECO:0000313" key="2">
    <source>
        <dbReference type="EMBL" id="CAD8113910.1"/>
    </source>
</evidence>
<feature type="transmembrane region" description="Helical" evidence="1">
    <location>
        <begin position="70"/>
        <end position="92"/>
    </location>
</feature>
<dbReference type="AlphaFoldDB" id="A0A8S1QH55"/>
<proteinExistence type="predicted"/>
<gene>
    <name evidence="2" type="ORF">PPRIM_AZ9-3.1.T1570052</name>
</gene>
<organism evidence="2 3">
    <name type="scientific">Paramecium primaurelia</name>
    <dbReference type="NCBI Taxonomy" id="5886"/>
    <lineage>
        <taxon>Eukaryota</taxon>
        <taxon>Sar</taxon>
        <taxon>Alveolata</taxon>
        <taxon>Ciliophora</taxon>
        <taxon>Intramacronucleata</taxon>
        <taxon>Oligohymenophorea</taxon>
        <taxon>Peniculida</taxon>
        <taxon>Parameciidae</taxon>
        <taxon>Paramecium</taxon>
    </lineage>
</organism>
<reference evidence="2" key="1">
    <citation type="submission" date="2021-01" db="EMBL/GenBank/DDBJ databases">
        <authorList>
            <consortium name="Genoscope - CEA"/>
            <person name="William W."/>
        </authorList>
    </citation>
    <scope>NUCLEOTIDE SEQUENCE</scope>
</reference>
<keyword evidence="1" id="KW-0472">Membrane</keyword>
<evidence type="ECO:0000256" key="1">
    <source>
        <dbReference type="SAM" id="Phobius"/>
    </source>
</evidence>
<keyword evidence="1" id="KW-0812">Transmembrane</keyword>
<name>A0A8S1QH55_PARPR</name>
<keyword evidence="1" id="KW-1133">Transmembrane helix</keyword>
<protein>
    <submittedName>
        <fullName evidence="2">Uncharacterized protein</fullName>
    </submittedName>
</protein>
<comment type="caution">
    <text evidence="2">The sequence shown here is derived from an EMBL/GenBank/DDBJ whole genome shotgun (WGS) entry which is preliminary data.</text>
</comment>
<dbReference type="EMBL" id="CAJJDM010000162">
    <property type="protein sequence ID" value="CAD8113910.1"/>
    <property type="molecule type" value="Genomic_DNA"/>
</dbReference>
<sequence length="111" mass="12684">MVRCIQLPLKGDYDQIEALEIMSEDTMSEQQLKKAQTNQVFFLEIADYLEGTSFYNLLDLQNKDNQSKRIIVATVLSILLIVIFCVVIQLILDSSKKCKIKLSRESTPIQA</sequence>